<accession>A0ABR6WWY6</accession>
<gene>
    <name evidence="1" type="ORF">GH808_11005</name>
</gene>
<sequence length="378" mass="43024">MKSNFEFMDKTFPSLSNLGAMAESYLYSDRNICLIKLGLISENIVSMMMKLDGIKPAVTDNTHTSRTKLLKKEGLLPEKVDDILYVLQKARSNAMKNGHDSSVDCIILLEMACNLCGWFMQTYGDCRYVLKPFVLPEDFSRQADTKAKILEQELEVKRLNERLRQQPYQKTAMTMQRIKNGASAAERLRLSDKEIRYLIDEQLRKAGWEADSVRLCYTRGVQPEKGRNLAIAKWPNDFSFGRNNFADYVLCIGQKIVGIIEARHPGKDIPSVINCQFKGYARELREADTGTVIDTWNHACRLPFLSAINGCRYLKQLENNYCIWILDVGQSVNSTYARQGWLTPNAIMALQNQDNEGISPTIQNLPAGKANAVKHFMR</sequence>
<organism evidence="1 2">
    <name type="scientific">Acetobacterium fimetarium</name>
    <dbReference type="NCBI Taxonomy" id="52691"/>
    <lineage>
        <taxon>Bacteria</taxon>
        <taxon>Bacillati</taxon>
        <taxon>Bacillota</taxon>
        <taxon>Clostridia</taxon>
        <taxon>Eubacteriales</taxon>
        <taxon>Eubacteriaceae</taxon>
        <taxon>Acetobacterium</taxon>
    </lineage>
</organism>
<dbReference type="Proteomes" id="UP000603234">
    <property type="component" value="Unassembled WGS sequence"/>
</dbReference>
<name>A0ABR6WWY6_9FIRM</name>
<dbReference type="Gene3D" id="3.90.1570.30">
    <property type="match status" value="1"/>
</dbReference>
<dbReference type="EMBL" id="WJBC01000016">
    <property type="protein sequence ID" value="MBC3804958.1"/>
    <property type="molecule type" value="Genomic_DNA"/>
</dbReference>
<proteinExistence type="predicted"/>
<protein>
    <submittedName>
        <fullName evidence="1">Uncharacterized protein</fullName>
    </submittedName>
</protein>
<reference evidence="1 2" key="1">
    <citation type="journal article" date="2020" name="mSystems">
        <title>Defining Genomic and Predicted Metabolic Features of the Acetobacterium Genus.</title>
        <authorList>
            <person name="Ross D.E."/>
            <person name="Marshall C.W."/>
            <person name="Gulliver D."/>
            <person name="May H.D."/>
            <person name="Norman R.S."/>
        </authorList>
    </citation>
    <scope>NUCLEOTIDE SEQUENCE [LARGE SCALE GENOMIC DNA]</scope>
    <source>
        <strain evidence="1 2">DSM 8238</strain>
    </source>
</reference>
<dbReference type="RefSeq" id="WP_186842843.1">
    <property type="nucleotide sequence ID" value="NZ_WJBC01000016.1"/>
</dbReference>
<evidence type="ECO:0000313" key="2">
    <source>
        <dbReference type="Proteomes" id="UP000603234"/>
    </source>
</evidence>
<keyword evidence="2" id="KW-1185">Reference proteome</keyword>
<evidence type="ECO:0000313" key="1">
    <source>
        <dbReference type="EMBL" id="MBC3804958.1"/>
    </source>
</evidence>
<comment type="caution">
    <text evidence="1">The sequence shown here is derived from an EMBL/GenBank/DDBJ whole genome shotgun (WGS) entry which is preliminary data.</text>
</comment>